<keyword evidence="2" id="KW-1185">Reference proteome</keyword>
<evidence type="ECO:0000313" key="1">
    <source>
        <dbReference type="EMBL" id="CAG8813232.1"/>
    </source>
</evidence>
<dbReference type="SUPFAM" id="SSF53098">
    <property type="entry name" value="Ribonuclease H-like"/>
    <property type="match status" value="1"/>
</dbReference>
<proteinExistence type="predicted"/>
<organism evidence="1 2">
    <name type="scientific">Gigaspora margarita</name>
    <dbReference type="NCBI Taxonomy" id="4874"/>
    <lineage>
        <taxon>Eukaryota</taxon>
        <taxon>Fungi</taxon>
        <taxon>Fungi incertae sedis</taxon>
        <taxon>Mucoromycota</taxon>
        <taxon>Glomeromycotina</taxon>
        <taxon>Glomeromycetes</taxon>
        <taxon>Diversisporales</taxon>
        <taxon>Gigasporaceae</taxon>
        <taxon>Gigaspora</taxon>
    </lineage>
</organism>
<accession>A0ABN7W2B7</accession>
<protein>
    <submittedName>
        <fullName evidence="1">38657_t:CDS:1</fullName>
    </submittedName>
</protein>
<feature type="non-terminal residue" evidence="1">
    <location>
        <position position="1"/>
    </location>
</feature>
<evidence type="ECO:0000313" key="2">
    <source>
        <dbReference type="Proteomes" id="UP000789901"/>
    </source>
</evidence>
<name>A0ABN7W2B7_GIGMA</name>
<dbReference type="Proteomes" id="UP000789901">
    <property type="component" value="Unassembled WGS sequence"/>
</dbReference>
<dbReference type="InterPro" id="IPR012337">
    <property type="entry name" value="RNaseH-like_sf"/>
</dbReference>
<comment type="caution">
    <text evidence="1">The sequence shown here is derived from an EMBL/GenBank/DDBJ whole genome shotgun (WGS) entry which is preliminary data.</text>
</comment>
<reference evidence="1 2" key="1">
    <citation type="submission" date="2021-06" db="EMBL/GenBank/DDBJ databases">
        <authorList>
            <person name="Kallberg Y."/>
            <person name="Tangrot J."/>
            <person name="Rosling A."/>
        </authorList>
    </citation>
    <scope>NUCLEOTIDE SEQUENCE [LARGE SCALE GENOMIC DNA]</scope>
    <source>
        <strain evidence="1 2">120-4 pot B 10/14</strain>
    </source>
</reference>
<sequence>AALKEEIRKFNIIGGELKQWVNTRWHTVYECVNSIIRLKEPLENIQFTRNSFTSSYSILCLCAFFDDVRVLVFILGPIKKAITILESCSCNIADCFCELIHFGASINKLSLSDYSTFRKQCIAIFNKRYNEFADPLYLLCFFLHPQYNESYWAHGTFRELLLAADEKPPFDISYSMSETPLIWWFSLEDSFPKNEDYLVQLALKLFSIVPHAAGCEHVWSKLGWLYGLRRNRLALHKIENMHKLASYYYSHAKHELPYFGIEKTNTEVFDILVDEYLNLDEDDFVEIDKVGLNKHEENTNLNYYDENREETSSTNQLQEDIDWDPIEEVDKIIENI</sequence>
<dbReference type="EMBL" id="CAJVQB010028888">
    <property type="protein sequence ID" value="CAG8813232.1"/>
    <property type="molecule type" value="Genomic_DNA"/>
</dbReference>
<gene>
    <name evidence="1" type="ORF">GMARGA_LOCUS25733</name>
</gene>